<comment type="similarity">
    <text evidence="1">Belongs to the HicA mRNA interferase family.</text>
</comment>
<sequence>MASVNELLKLLKKDGWFLYKNGANHDLYRHATKQNQLTIPRHGSKEMANGTLNSILKAAGLK</sequence>
<dbReference type="Gene3D" id="3.30.920.30">
    <property type="entry name" value="Hypothetical protein"/>
    <property type="match status" value="1"/>
</dbReference>
<reference evidence="8 9" key="1">
    <citation type="submission" date="2014-09" db="EMBL/GenBank/DDBJ databases">
        <title>Genome sequence of Flavobacterium aquidurense RC62.</title>
        <authorList>
            <person name="Kim J.F."/>
            <person name="Kwak M.-J."/>
        </authorList>
    </citation>
    <scope>NUCLEOTIDE SEQUENCE [LARGE SCALE GENOMIC DNA]</scope>
    <source>
        <strain evidence="8 9">RC62</strain>
    </source>
</reference>
<keyword evidence="8" id="KW-0449">Lipoprotein</keyword>
<dbReference type="PATRIC" id="fig|362413.3.peg.2776"/>
<dbReference type="GO" id="GO:0004519">
    <property type="term" value="F:endonuclease activity"/>
    <property type="evidence" value="ECO:0007669"/>
    <property type="project" value="UniProtKB-KW"/>
</dbReference>
<keyword evidence="7" id="KW-0346">Stress response</keyword>
<evidence type="ECO:0000256" key="1">
    <source>
        <dbReference type="ARBA" id="ARBA00006620"/>
    </source>
</evidence>
<dbReference type="SUPFAM" id="SSF54786">
    <property type="entry name" value="YcfA/nrd intein domain"/>
    <property type="match status" value="1"/>
</dbReference>
<evidence type="ECO:0000256" key="4">
    <source>
        <dbReference type="ARBA" id="ARBA00022759"/>
    </source>
</evidence>
<accession>A0A0Q0RYV2</accession>
<evidence type="ECO:0000256" key="5">
    <source>
        <dbReference type="ARBA" id="ARBA00022801"/>
    </source>
</evidence>
<dbReference type="InterPro" id="IPR012933">
    <property type="entry name" value="HicA_mRNA_interferase"/>
</dbReference>
<keyword evidence="6" id="KW-0694">RNA-binding</keyword>
<dbReference type="EMBL" id="JRLF01000015">
    <property type="protein sequence ID" value="KQB37661.1"/>
    <property type="molecule type" value="Genomic_DNA"/>
</dbReference>
<evidence type="ECO:0000256" key="3">
    <source>
        <dbReference type="ARBA" id="ARBA00022722"/>
    </source>
</evidence>
<dbReference type="GO" id="GO:0003729">
    <property type="term" value="F:mRNA binding"/>
    <property type="evidence" value="ECO:0007669"/>
    <property type="project" value="InterPro"/>
</dbReference>
<comment type="caution">
    <text evidence="8">The sequence shown here is derived from an EMBL/GenBank/DDBJ whole genome shotgun (WGS) entry which is preliminary data.</text>
</comment>
<protein>
    <submittedName>
        <fullName evidence="8">Putative periplasmic or secreted lipoprotein</fullName>
    </submittedName>
</protein>
<evidence type="ECO:0000256" key="6">
    <source>
        <dbReference type="ARBA" id="ARBA00022884"/>
    </source>
</evidence>
<keyword evidence="3" id="KW-0540">Nuclease</keyword>
<gene>
    <name evidence="8" type="ORF">RC62_2827</name>
</gene>
<keyword evidence="4" id="KW-0255">Endonuclease</keyword>
<proteinExistence type="inferred from homology"/>
<dbReference type="GO" id="GO:0016787">
    <property type="term" value="F:hydrolase activity"/>
    <property type="evidence" value="ECO:0007669"/>
    <property type="project" value="UniProtKB-KW"/>
</dbReference>
<keyword evidence="2" id="KW-1277">Toxin-antitoxin system</keyword>
<evidence type="ECO:0000313" key="9">
    <source>
        <dbReference type="Proteomes" id="UP000050443"/>
    </source>
</evidence>
<keyword evidence="5" id="KW-0378">Hydrolase</keyword>
<dbReference type="AlphaFoldDB" id="A0A0Q0RYV2"/>
<dbReference type="OrthoDB" id="9798547at2"/>
<organism evidence="8 9">
    <name type="scientific">Flavobacterium aquidurense</name>
    <dbReference type="NCBI Taxonomy" id="362413"/>
    <lineage>
        <taxon>Bacteria</taxon>
        <taxon>Pseudomonadati</taxon>
        <taxon>Bacteroidota</taxon>
        <taxon>Flavobacteriia</taxon>
        <taxon>Flavobacteriales</taxon>
        <taxon>Flavobacteriaceae</taxon>
        <taxon>Flavobacterium</taxon>
    </lineage>
</organism>
<evidence type="ECO:0000313" key="8">
    <source>
        <dbReference type="EMBL" id="KQB37661.1"/>
    </source>
</evidence>
<dbReference type="STRING" id="362413.RC62_2827"/>
<evidence type="ECO:0000256" key="2">
    <source>
        <dbReference type="ARBA" id="ARBA00022649"/>
    </source>
</evidence>
<dbReference type="InterPro" id="IPR038570">
    <property type="entry name" value="HicA_sf"/>
</dbReference>
<dbReference type="Pfam" id="PF07927">
    <property type="entry name" value="HicA_toxin"/>
    <property type="match status" value="1"/>
</dbReference>
<name>A0A0Q0RYV2_9FLAO</name>
<dbReference type="RefSeq" id="WP_055098392.1">
    <property type="nucleotide sequence ID" value="NZ_JRLF01000015.1"/>
</dbReference>
<evidence type="ECO:0000256" key="7">
    <source>
        <dbReference type="ARBA" id="ARBA00023016"/>
    </source>
</evidence>
<dbReference type="Proteomes" id="UP000050443">
    <property type="component" value="Unassembled WGS sequence"/>
</dbReference>